<reference evidence="3" key="1">
    <citation type="submission" date="2018-05" db="EMBL/GenBank/DDBJ databases">
        <authorList>
            <person name="Lanie J.A."/>
            <person name="Ng W.-L."/>
            <person name="Kazmierczak K.M."/>
            <person name="Andrzejewski T.M."/>
            <person name="Davidsen T.M."/>
            <person name="Wayne K.J."/>
            <person name="Tettelin H."/>
            <person name="Glass J.I."/>
            <person name="Rusch D."/>
            <person name="Podicherti R."/>
            <person name="Tsui H.-C.T."/>
            <person name="Winkler M.E."/>
        </authorList>
    </citation>
    <scope>NUCLEOTIDE SEQUENCE</scope>
</reference>
<dbReference type="EMBL" id="UINC01048653">
    <property type="protein sequence ID" value="SVB59449.1"/>
    <property type="molecule type" value="Genomic_DNA"/>
</dbReference>
<dbReference type="InterPro" id="IPR041711">
    <property type="entry name" value="Met-tRNA-FMT_N"/>
</dbReference>
<dbReference type="AlphaFoldDB" id="A0A382F9W8"/>
<evidence type="ECO:0000256" key="1">
    <source>
        <dbReference type="ARBA" id="ARBA00012261"/>
    </source>
</evidence>
<feature type="non-terminal residue" evidence="3">
    <location>
        <position position="136"/>
    </location>
</feature>
<dbReference type="PANTHER" id="PTHR11138">
    <property type="entry name" value="METHIONYL-TRNA FORMYLTRANSFERASE"/>
    <property type="match status" value="1"/>
</dbReference>
<protein>
    <recommendedName>
        <fullName evidence="1">methionyl-tRNA formyltransferase</fullName>
        <ecNumber evidence="1">2.1.2.9</ecNumber>
    </recommendedName>
</protein>
<dbReference type="SUPFAM" id="SSF53328">
    <property type="entry name" value="Formyltransferase"/>
    <property type="match status" value="1"/>
</dbReference>
<organism evidence="3">
    <name type="scientific">marine metagenome</name>
    <dbReference type="NCBI Taxonomy" id="408172"/>
    <lineage>
        <taxon>unclassified sequences</taxon>
        <taxon>metagenomes</taxon>
        <taxon>ecological metagenomes</taxon>
    </lineage>
</organism>
<dbReference type="InterPro" id="IPR002376">
    <property type="entry name" value="Formyl_transf_N"/>
</dbReference>
<accession>A0A382F9W8</accession>
<dbReference type="GO" id="GO:0004479">
    <property type="term" value="F:methionyl-tRNA formyltransferase activity"/>
    <property type="evidence" value="ECO:0007669"/>
    <property type="project" value="UniProtKB-EC"/>
</dbReference>
<proteinExistence type="predicted"/>
<dbReference type="EC" id="2.1.2.9" evidence="1"/>
<dbReference type="InterPro" id="IPR036477">
    <property type="entry name" value="Formyl_transf_N_sf"/>
</dbReference>
<dbReference type="InterPro" id="IPR001555">
    <property type="entry name" value="GART_AS"/>
</dbReference>
<dbReference type="CDD" id="cd08646">
    <property type="entry name" value="FMT_core_Met-tRNA-FMT_N"/>
    <property type="match status" value="1"/>
</dbReference>
<dbReference type="PANTHER" id="PTHR11138:SF5">
    <property type="entry name" value="METHIONYL-TRNA FORMYLTRANSFERASE, MITOCHONDRIAL"/>
    <property type="match status" value="1"/>
</dbReference>
<dbReference type="PROSITE" id="PS00373">
    <property type="entry name" value="GART"/>
    <property type="match status" value="1"/>
</dbReference>
<name>A0A382F9W8_9ZZZZ</name>
<dbReference type="Pfam" id="PF00551">
    <property type="entry name" value="Formyl_trans_N"/>
    <property type="match status" value="1"/>
</dbReference>
<sequence>MKIEASESSIRILEPEFPDSEDFVEEIRDLSPDISVVVAYGRILKRKVLEAPTEGSINLHASLLPRLRGAAPINWSIARGDRVSGVTVIRMVEKMDAGPIIFQIEEPIEPDETATNLGIRLSEIGAVALVKTLTLM</sequence>
<dbReference type="GO" id="GO:0005829">
    <property type="term" value="C:cytosol"/>
    <property type="evidence" value="ECO:0007669"/>
    <property type="project" value="TreeGrafter"/>
</dbReference>
<dbReference type="Gene3D" id="3.40.50.12230">
    <property type="match status" value="1"/>
</dbReference>
<gene>
    <name evidence="3" type="ORF">METZ01_LOCUS212303</name>
</gene>
<feature type="domain" description="Formyl transferase N-terminal" evidence="2">
    <location>
        <begin position="19"/>
        <end position="132"/>
    </location>
</feature>
<evidence type="ECO:0000259" key="2">
    <source>
        <dbReference type="Pfam" id="PF00551"/>
    </source>
</evidence>
<evidence type="ECO:0000313" key="3">
    <source>
        <dbReference type="EMBL" id="SVB59449.1"/>
    </source>
</evidence>